<accession>A0A1Y6EZD2</accession>
<evidence type="ECO:0000313" key="1">
    <source>
        <dbReference type="EMBL" id="SMQ65872.1"/>
    </source>
</evidence>
<dbReference type="Proteomes" id="UP000194450">
    <property type="component" value="Unassembled WGS sequence"/>
</dbReference>
<dbReference type="Gene3D" id="3.40.1260.10">
    <property type="entry name" value="DsrEFH-like"/>
    <property type="match status" value="1"/>
</dbReference>
<dbReference type="InterPro" id="IPR027396">
    <property type="entry name" value="DsrEFH-like"/>
</dbReference>
<gene>
    <name evidence="1" type="ORF">SAMN06297229_1381</name>
</gene>
<name>A0A1Y6EZD2_9GAMM</name>
<evidence type="ECO:0008006" key="3">
    <source>
        <dbReference type="Google" id="ProtNLM"/>
    </source>
</evidence>
<dbReference type="SUPFAM" id="SSF75169">
    <property type="entry name" value="DsrEFH-like"/>
    <property type="match status" value="1"/>
</dbReference>
<dbReference type="RefSeq" id="WP_086434461.1">
    <property type="nucleotide sequence ID" value="NZ_FXWH01000001.1"/>
</dbReference>
<dbReference type="AlphaFoldDB" id="A0A1Y6EZD2"/>
<protein>
    <recommendedName>
        <fullName evidence="3">tRNA 2-thiouridine synthesizing protein B</fullName>
    </recommendedName>
</protein>
<keyword evidence="2" id="KW-1185">Reference proteome</keyword>
<organism evidence="1 2">
    <name type="scientific">Pseudidiomarina planktonica</name>
    <dbReference type="NCBI Taxonomy" id="1323738"/>
    <lineage>
        <taxon>Bacteria</taxon>
        <taxon>Pseudomonadati</taxon>
        <taxon>Pseudomonadota</taxon>
        <taxon>Gammaproteobacteria</taxon>
        <taxon>Alteromonadales</taxon>
        <taxon>Idiomarinaceae</taxon>
        <taxon>Pseudidiomarina</taxon>
    </lineage>
</organism>
<reference evidence="2" key="1">
    <citation type="submission" date="2017-04" db="EMBL/GenBank/DDBJ databases">
        <authorList>
            <person name="Varghese N."/>
            <person name="Submissions S."/>
        </authorList>
    </citation>
    <scope>NUCLEOTIDE SEQUENCE [LARGE SCALE GENOMIC DNA]</scope>
</reference>
<proteinExistence type="predicted"/>
<dbReference type="EMBL" id="FXWH01000001">
    <property type="protein sequence ID" value="SMQ65872.1"/>
    <property type="molecule type" value="Genomic_DNA"/>
</dbReference>
<sequence>MSDPALNSSALHQLMQQPLSAVLADTSNNLRAGDTVLAFGSHIAGLLDKQLQTRLQSLGLHLAALQTDAESLGLVSACEQQQVSLLTDSQWLELTLQHHPVYTY</sequence>
<evidence type="ECO:0000313" key="2">
    <source>
        <dbReference type="Proteomes" id="UP000194450"/>
    </source>
</evidence>